<dbReference type="Pfam" id="PF04883">
    <property type="entry name" value="HK97-gp10_like"/>
    <property type="match status" value="1"/>
</dbReference>
<dbReference type="AlphaFoldDB" id="A0A645FMQ2"/>
<dbReference type="NCBIfam" id="TIGR01725">
    <property type="entry name" value="phge_HK97_gp10"/>
    <property type="match status" value="1"/>
</dbReference>
<comment type="caution">
    <text evidence="1">The sequence shown here is derived from an EMBL/GenBank/DDBJ whole genome shotgun (WGS) entry which is preliminary data.</text>
</comment>
<evidence type="ECO:0008006" key="2">
    <source>
        <dbReference type="Google" id="ProtNLM"/>
    </source>
</evidence>
<reference evidence="1" key="1">
    <citation type="submission" date="2019-08" db="EMBL/GenBank/DDBJ databases">
        <authorList>
            <person name="Kucharzyk K."/>
            <person name="Murdoch R.W."/>
            <person name="Higgins S."/>
            <person name="Loffler F."/>
        </authorList>
    </citation>
    <scope>NUCLEOTIDE SEQUENCE</scope>
</reference>
<proteinExistence type="predicted"/>
<dbReference type="EMBL" id="VSSQ01062524">
    <property type="protein sequence ID" value="MPN15685.1"/>
    <property type="molecule type" value="Genomic_DNA"/>
</dbReference>
<protein>
    <recommendedName>
        <fullName evidence="2">HK97 gp10 family phage protein</fullName>
    </recommendedName>
</protein>
<name>A0A645FMQ2_9ZZZZ</name>
<organism evidence="1">
    <name type="scientific">bioreactor metagenome</name>
    <dbReference type="NCBI Taxonomy" id="1076179"/>
    <lineage>
        <taxon>unclassified sequences</taxon>
        <taxon>metagenomes</taxon>
        <taxon>ecological metagenomes</taxon>
    </lineage>
</organism>
<gene>
    <name evidence="1" type="ORF">SDC9_163019</name>
</gene>
<accession>A0A645FMQ2</accession>
<evidence type="ECO:0000313" key="1">
    <source>
        <dbReference type="EMBL" id="MPN15685.1"/>
    </source>
</evidence>
<sequence>MKIEVGTEGLEDLIKGLATEEVKQKLRLIVKRNGAELHRKAQRKAVFRGHFEGKNFVKPTGNLRRSIQPPKFASDGLSAVVRAEANYAGYVELGTRYMDAQPYMTPALEEVKPVFLAEVEEAMKK</sequence>
<dbReference type="InterPro" id="IPR010064">
    <property type="entry name" value="HK97-gp10_tail"/>
</dbReference>